<evidence type="ECO:0000313" key="2">
    <source>
        <dbReference type="EMBL" id="QJB44196.1"/>
    </source>
</evidence>
<dbReference type="RefSeq" id="WP_148764174.1">
    <property type="nucleotide sequence ID" value="NZ_CP051206.1"/>
</dbReference>
<feature type="domain" description="PIN" evidence="1">
    <location>
        <begin position="4"/>
        <end position="120"/>
    </location>
</feature>
<dbReference type="InterPro" id="IPR002716">
    <property type="entry name" value="PIN_dom"/>
</dbReference>
<name>A0A6H2BZ04_DOLFA</name>
<dbReference type="KEGG" id="dfs:HGD76_08350"/>
<gene>
    <name evidence="2" type="ORF">HGD76_08350</name>
</gene>
<evidence type="ECO:0000313" key="3">
    <source>
        <dbReference type="Proteomes" id="UP000502433"/>
    </source>
</evidence>
<evidence type="ECO:0000259" key="1">
    <source>
        <dbReference type="Pfam" id="PF01850"/>
    </source>
</evidence>
<dbReference type="InterPro" id="IPR029060">
    <property type="entry name" value="PIN-like_dom_sf"/>
</dbReference>
<accession>A0A6H2BZ04</accession>
<dbReference type="Gene3D" id="3.40.50.1010">
    <property type="entry name" value="5'-nuclease"/>
    <property type="match status" value="1"/>
</dbReference>
<dbReference type="SUPFAM" id="SSF88723">
    <property type="entry name" value="PIN domain-like"/>
    <property type="match status" value="1"/>
</dbReference>
<dbReference type="Proteomes" id="UP000502433">
    <property type="component" value="Chromosome"/>
</dbReference>
<proteinExistence type="predicted"/>
<reference evidence="2 3" key="1">
    <citation type="submission" date="2020-04" db="EMBL/GenBank/DDBJ databases">
        <title>Genome-Wide Identification of 5-Methylcytosine Sites in Bacterial Genomes By High-Throughput Sequencing of MspJI Restriction Fragments.</title>
        <authorList>
            <person name="Wu V."/>
        </authorList>
    </citation>
    <scope>NUCLEOTIDE SEQUENCE [LARGE SCALE GENOMIC DNA]</scope>
    <source>
        <strain evidence="2 3">CCAP 1403/13f</strain>
    </source>
</reference>
<dbReference type="Pfam" id="PF01850">
    <property type="entry name" value="PIN"/>
    <property type="match status" value="1"/>
</dbReference>
<organism evidence="2 3">
    <name type="scientific">Dolichospermum flos-aquae CCAP 1403/13F</name>
    <dbReference type="NCBI Taxonomy" id="315271"/>
    <lineage>
        <taxon>Bacteria</taxon>
        <taxon>Bacillati</taxon>
        <taxon>Cyanobacteriota</taxon>
        <taxon>Cyanophyceae</taxon>
        <taxon>Nostocales</taxon>
        <taxon>Aphanizomenonaceae</taxon>
        <taxon>Dolichospermum</taxon>
    </lineage>
</organism>
<protein>
    <submittedName>
        <fullName evidence="2">Type II toxin-antitoxin system VapC family toxin</fullName>
    </submittedName>
</protein>
<reference evidence="2 3" key="2">
    <citation type="submission" date="2020-04" db="EMBL/GenBank/DDBJ databases">
        <authorList>
            <person name="Fomenkov A."/>
            <person name="Anton B.P."/>
            <person name="Roberts R.J."/>
        </authorList>
    </citation>
    <scope>NUCLEOTIDE SEQUENCE [LARGE SCALE GENOMIC DNA]</scope>
    <source>
        <strain evidence="2 3">CCAP 1403/13f</strain>
    </source>
</reference>
<dbReference type="CDD" id="cd09874">
    <property type="entry name" value="PIN_MT3492-like"/>
    <property type="match status" value="1"/>
</dbReference>
<dbReference type="AlphaFoldDB" id="A0A6H2BZ04"/>
<dbReference type="EMBL" id="CP051206">
    <property type="protein sequence ID" value="QJB44196.1"/>
    <property type="molecule type" value="Genomic_DNA"/>
</dbReference>
<sequence>MSVYFLDSSALVKRYVAEIGSGWVVSLCNPTLKNDVFIAAITAVEITAAISRRTRAGSINIQDATMVYHQLKNDIESEYQVIEITDNIINSGMRLAEKYCLRGYDAVQLAAAESINTLCIANGLPQLTFVSADKELNIAAVSAGLLVKNPHNYSST</sequence>